<dbReference type="Proteomes" id="UP000653674">
    <property type="component" value="Unassembled WGS sequence"/>
</dbReference>
<reference evidence="6" key="1">
    <citation type="submission" date="2021-01" db="EMBL/GenBank/DDBJ databases">
        <title>Whole genome shotgun sequence of Planosporangium flavigriseum NBRC 105377.</title>
        <authorList>
            <person name="Komaki H."/>
            <person name="Tamura T."/>
        </authorList>
    </citation>
    <scope>NUCLEOTIDE SEQUENCE</scope>
    <source>
        <strain evidence="6">NBRC 105377</strain>
    </source>
</reference>
<dbReference type="Pfam" id="PF07690">
    <property type="entry name" value="MFS_1"/>
    <property type="match status" value="1"/>
</dbReference>
<evidence type="ECO:0000256" key="3">
    <source>
        <dbReference type="SAM" id="Phobius"/>
    </source>
</evidence>
<evidence type="ECO:0000259" key="4">
    <source>
        <dbReference type="Pfam" id="PF04183"/>
    </source>
</evidence>
<accession>A0A8J3LQ32</accession>
<gene>
    <name evidence="6" type="ORF">Pfl04_42660</name>
</gene>
<dbReference type="EMBL" id="BONU01000039">
    <property type="protein sequence ID" value="GIG75862.1"/>
    <property type="molecule type" value="Genomic_DNA"/>
</dbReference>
<evidence type="ECO:0000259" key="5">
    <source>
        <dbReference type="Pfam" id="PF06276"/>
    </source>
</evidence>
<proteinExistence type="inferred from homology"/>
<dbReference type="SUPFAM" id="SSF103473">
    <property type="entry name" value="MFS general substrate transporter"/>
    <property type="match status" value="1"/>
</dbReference>
<evidence type="ECO:0000313" key="7">
    <source>
        <dbReference type="Proteomes" id="UP000653674"/>
    </source>
</evidence>
<dbReference type="GO" id="GO:0022857">
    <property type="term" value="F:transmembrane transporter activity"/>
    <property type="evidence" value="ECO:0007669"/>
    <property type="project" value="InterPro"/>
</dbReference>
<dbReference type="AlphaFoldDB" id="A0A8J3LQ32"/>
<feature type="domain" description="Aerobactin siderophore biosynthesis IucA/IucC-like C-terminal" evidence="5">
    <location>
        <begin position="785"/>
        <end position="942"/>
    </location>
</feature>
<comment type="caution">
    <text evidence="6">The sequence shown here is derived from an EMBL/GenBank/DDBJ whole genome shotgun (WGS) entry which is preliminary data.</text>
</comment>
<dbReference type="InterPro" id="IPR007310">
    <property type="entry name" value="Aerobactin_biosyn_IucA/IucC_N"/>
</dbReference>
<dbReference type="GO" id="GO:0019290">
    <property type="term" value="P:siderophore biosynthetic process"/>
    <property type="evidence" value="ECO:0007669"/>
    <property type="project" value="InterPro"/>
</dbReference>
<comment type="similarity">
    <text evidence="2">Belongs to the IucA/IucC family.</text>
</comment>
<feature type="transmembrane region" description="Helical" evidence="3">
    <location>
        <begin position="86"/>
        <end position="102"/>
    </location>
</feature>
<feature type="transmembrane region" description="Helical" evidence="3">
    <location>
        <begin position="247"/>
        <end position="265"/>
    </location>
</feature>
<keyword evidence="7" id="KW-1185">Reference proteome</keyword>
<feature type="transmembrane region" description="Helical" evidence="3">
    <location>
        <begin position="277"/>
        <end position="301"/>
    </location>
</feature>
<dbReference type="PANTHER" id="PTHR34384">
    <property type="entry name" value="L-2,3-DIAMINOPROPANOATE--CITRATE LIGASE"/>
    <property type="match status" value="1"/>
</dbReference>
<dbReference type="PANTHER" id="PTHR34384:SF5">
    <property type="entry name" value="L-2,3-DIAMINOPROPANOATE--CITRATE LIGASE"/>
    <property type="match status" value="1"/>
</dbReference>
<feature type="transmembrane region" description="Helical" evidence="3">
    <location>
        <begin position="307"/>
        <end position="327"/>
    </location>
</feature>
<feature type="domain" description="Aerobactin siderophore biosynthesis IucA/IucC N-terminal" evidence="4">
    <location>
        <begin position="540"/>
        <end position="765"/>
    </location>
</feature>
<dbReference type="InterPro" id="IPR022770">
    <property type="entry name" value="IucA/IucC-like_C"/>
</dbReference>
<dbReference type="RefSeq" id="WP_239075671.1">
    <property type="nucleotide sequence ID" value="NZ_BONU01000039.1"/>
</dbReference>
<keyword evidence="3" id="KW-1133">Transmembrane helix</keyword>
<dbReference type="InterPro" id="IPR037455">
    <property type="entry name" value="LucA/IucC-like"/>
</dbReference>
<feature type="transmembrane region" description="Helical" evidence="3">
    <location>
        <begin position="20"/>
        <end position="41"/>
    </location>
</feature>
<evidence type="ECO:0000256" key="1">
    <source>
        <dbReference type="ARBA" id="ARBA00004924"/>
    </source>
</evidence>
<evidence type="ECO:0000313" key="6">
    <source>
        <dbReference type="EMBL" id="GIG75862.1"/>
    </source>
</evidence>
<dbReference type="GO" id="GO:0016881">
    <property type="term" value="F:acid-amino acid ligase activity"/>
    <property type="evidence" value="ECO:0007669"/>
    <property type="project" value="UniProtKB-ARBA"/>
</dbReference>
<dbReference type="Pfam" id="PF06276">
    <property type="entry name" value="FhuF"/>
    <property type="match status" value="1"/>
</dbReference>
<evidence type="ECO:0000256" key="2">
    <source>
        <dbReference type="ARBA" id="ARBA00007832"/>
    </source>
</evidence>
<protein>
    <recommendedName>
        <fullName evidence="8">Siderophore synthetase component</fullName>
    </recommendedName>
</protein>
<feature type="transmembrane region" description="Helical" evidence="3">
    <location>
        <begin position="213"/>
        <end position="235"/>
    </location>
</feature>
<dbReference type="Pfam" id="PF04183">
    <property type="entry name" value="IucA_IucC"/>
    <property type="match status" value="1"/>
</dbReference>
<dbReference type="InterPro" id="IPR011701">
    <property type="entry name" value="MFS"/>
</dbReference>
<dbReference type="Gene3D" id="1.20.1250.20">
    <property type="entry name" value="MFS general substrate transporter like domains"/>
    <property type="match status" value="1"/>
</dbReference>
<feature type="transmembrane region" description="Helical" evidence="3">
    <location>
        <begin position="53"/>
        <end position="74"/>
    </location>
</feature>
<dbReference type="InterPro" id="IPR036259">
    <property type="entry name" value="MFS_trans_sf"/>
</dbReference>
<dbReference type="Gene3D" id="1.10.510.40">
    <property type="match status" value="1"/>
</dbReference>
<keyword evidence="3" id="KW-0812">Transmembrane</keyword>
<comment type="pathway">
    <text evidence="1">Siderophore biosynthesis.</text>
</comment>
<evidence type="ECO:0008006" key="8">
    <source>
        <dbReference type="Google" id="ProtNLM"/>
    </source>
</evidence>
<name>A0A8J3LQ32_9ACTN</name>
<keyword evidence="3" id="KW-0472">Membrane</keyword>
<sequence>MTVVDERPAAAPIGLSRGHILAAVAGHCTAAFAALGLPPYLPAILPALGDPHARWAGALYVIPTAATAVSAPLWGRLADRFGRRRLLIRAQLGLACAFWLAGQAGSVWQLAAALALQGLLGGTFAATGAYLATGLSGAPLARALTLAQASARLALAAAPTAAGLLAGHVPAQRLYTYAALLPLLATALTLLLPEPGSPAAPRAPAPVAGGVSLRFVCAAEAAFVLATVVTFPYLLPVVSAVAPGAPAAAGGVLFALPHVIYLVAAAQALRLLRERPVTGLGAGFALAAAGAAAHPVAVAAGSMPVLVAGRAVLGAGLTAGLVSLSLLTARAAATARPGLLFGTVEAWSKAGAVTAGLGASLLAGLAGPAAPAVAGAAVAATAAVLLLRTRTVQELSMTPLPTVDGRRTTADEAASHTLLGCLTRELAGPEGQLALTDDDRLMVRLPRQGALLRVAVARRSTVGAHRFTGPVHRLTASGWQVIDTPALAALVAAELELRTGVPNEEFVDQVTASRDALARVLRHRPAGDPHRIADPAAARYVASEQALVYGHPRHPAPKWRTGDADAWDSYAPELRTAFPLRWVGAPRELIDEDSVDGTGFSAHLRLAPPDAPSGYVALPVHPWQWRMLARAEIAPRVARALADGTLVDLGEAGPPVVPTASVRTLYSPEADVFVKTSLHVRITNCLRKNARYELPGAVHLTRLLAPVAARCAADLGERFALLPEPAYRTVNLGTDGAEALGVIVRTGLGAHLRPGQVPLLAGALATADPHTGIGAVLGDADPAGWWRAYLELLVPTVLRLWAEHGVVLEPHLQNVLVVVDPDGWPVRVLLRDLEGTKLVTDRHAATLAALPPEVAAAVGYDPERAWHRVAYCLFVNHLVELAGALADARPGIEPLLWDVTGEVVAATAADLGTPPPLRALLAGVPLPAKANLLVRWERRADRHSGYVPFPNPLGVPLEVQ</sequence>
<organism evidence="6 7">
    <name type="scientific">Planosporangium flavigriseum</name>
    <dbReference type="NCBI Taxonomy" id="373681"/>
    <lineage>
        <taxon>Bacteria</taxon>
        <taxon>Bacillati</taxon>
        <taxon>Actinomycetota</taxon>
        <taxon>Actinomycetes</taxon>
        <taxon>Micromonosporales</taxon>
        <taxon>Micromonosporaceae</taxon>
        <taxon>Planosporangium</taxon>
    </lineage>
</organism>